<feature type="compositionally biased region" description="Polar residues" evidence="7">
    <location>
        <begin position="625"/>
        <end position="635"/>
    </location>
</feature>
<evidence type="ECO:0000313" key="9">
    <source>
        <dbReference type="EMBL" id="RDB22039.1"/>
    </source>
</evidence>
<feature type="compositionally biased region" description="Low complexity" evidence="7">
    <location>
        <begin position="216"/>
        <end position="225"/>
    </location>
</feature>
<dbReference type="InterPro" id="IPR007219">
    <property type="entry name" value="XnlR_reg_dom"/>
</dbReference>
<reference evidence="9" key="1">
    <citation type="submission" date="2018-04" db="EMBL/GenBank/DDBJ databases">
        <title>Whole genome sequencing of Hypsizygus marmoreus.</title>
        <authorList>
            <person name="Choi I.-G."/>
            <person name="Min B."/>
            <person name="Kim J.-G."/>
            <person name="Kim S."/>
            <person name="Oh Y.-L."/>
            <person name="Kong W.-S."/>
            <person name="Park H."/>
            <person name="Jeong J."/>
            <person name="Song E.-S."/>
        </authorList>
    </citation>
    <scope>NUCLEOTIDE SEQUENCE [LARGE SCALE GENOMIC DNA]</scope>
    <source>
        <strain evidence="9">51987-8</strain>
    </source>
</reference>
<evidence type="ECO:0000313" key="10">
    <source>
        <dbReference type="Proteomes" id="UP000076154"/>
    </source>
</evidence>
<evidence type="ECO:0000256" key="5">
    <source>
        <dbReference type="ARBA" id="ARBA00023163"/>
    </source>
</evidence>
<keyword evidence="6" id="KW-0539">Nucleus</keyword>
<dbReference type="PANTHER" id="PTHR31845">
    <property type="entry name" value="FINGER DOMAIN PROTEIN, PUTATIVE-RELATED"/>
    <property type="match status" value="1"/>
</dbReference>
<dbReference type="CDD" id="cd00067">
    <property type="entry name" value="GAL4"/>
    <property type="match status" value="1"/>
</dbReference>
<feature type="region of interest" description="Disordered" evidence="7">
    <location>
        <begin position="172"/>
        <end position="200"/>
    </location>
</feature>
<evidence type="ECO:0000256" key="4">
    <source>
        <dbReference type="ARBA" id="ARBA00023125"/>
    </source>
</evidence>
<proteinExistence type="predicted"/>
<dbReference type="InterPro" id="IPR051089">
    <property type="entry name" value="prtT"/>
</dbReference>
<feature type="compositionally biased region" description="Low complexity" evidence="7">
    <location>
        <begin position="1127"/>
        <end position="1154"/>
    </location>
</feature>
<accession>A0A369JIM1</accession>
<feature type="region of interest" description="Disordered" evidence="7">
    <location>
        <begin position="1114"/>
        <end position="1170"/>
    </location>
</feature>
<dbReference type="PROSITE" id="PS00463">
    <property type="entry name" value="ZN2_CY6_FUNGAL_1"/>
    <property type="match status" value="1"/>
</dbReference>
<feature type="compositionally biased region" description="Low complexity" evidence="7">
    <location>
        <begin position="371"/>
        <end position="392"/>
    </location>
</feature>
<evidence type="ECO:0000256" key="2">
    <source>
        <dbReference type="ARBA" id="ARBA00022723"/>
    </source>
</evidence>
<dbReference type="Pfam" id="PF04082">
    <property type="entry name" value="Fungal_trans"/>
    <property type="match status" value="1"/>
</dbReference>
<evidence type="ECO:0000256" key="1">
    <source>
        <dbReference type="ARBA" id="ARBA00004123"/>
    </source>
</evidence>
<dbReference type="SMART" id="SM00906">
    <property type="entry name" value="Fungal_trans"/>
    <property type="match status" value="1"/>
</dbReference>
<dbReference type="InterPro" id="IPR001138">
    <property type="entry name" value="Zn2Cys6_DnaBD"/>
</dbReference>
<dbReference type="PANTHER" id="PTHR31845:SF19">
    <property type="entry name" value="TRANSCRIPTION FACTOR DOMAIN-CONTAINING PROTEIN"/>
    <property type="match status" value="1"/>
</dbReference>
<feature type="domain" description="Zn(2)-C6 fungal-type" evidence="8">
    <location>
        <begin position="465"/>
        <end position="497"/>
    </location>
</feature>
<feature type="compositionally biased region" description="Low complexity" evidence="7">
    <location>
        <begin position="256"/>
        <end position="279"/>
    </location>
</feature>
<feature type="region of interest" description="Disordered" evidence="7">
    <location>
        <begin position="294"/>
        <end position="438"/>
    </location>
</feature>
<dbReference type="Proteomes" id="UP000076154">
    <property type="component" value="Unassembled WGS sequence"/>
</dbReference>
<feature type="compositionally biased region" description="Low complexity" evidence="7">
    <location>
        <begin position="57"/>
        <end position="84"/>
    </location>
</feature>
<gene>
    <name evidence="9" type="primary">priB_0</name>
    <name evidence="9" type="ORF">Hypma_010871</name>
</gene>
<comment type="caution">
    <text evidence="9">The sequence shown here is derived from an EMBL/GenBank/DDBJ whole genome shotgun (WGS) entry which is preliminary data.</text>
</comment>
<feature type="compositionally biased region" description="Polar residues" evidence="7">
    <location>
        <begin position="16"/>
        <end position="53"/>
    </location>
</feature>
<dbReference type="GO" id="GO:0008270">
    <property type="term" value="F:zinc ion binding"/>
    <property type="evidence" value="ECO:0007669"/>
    <property type="project" value="InterPro"/>
</dbReference>
<feature type="region of interest" description="Disordered" evidence="7">
    <location>
        <begin position="216"/>
        <end position="279"/>
    </location>
</feature>
<dbReference type="GO" id="GO:0005634">
    <property type="term" value="C:nucleus"/>
    <property type="evidence" value="ECO:0007669"/>
    <property type="project" value="UniProtKB-SubCell"/>
</dbReference>
<keyword evidence="10" id="KW-1185">Reference proteome</keyword>
<dbReference type="InterPro" id="IPR036864">
    <property type="entry name" value="Zn2-C6_fun-type_DNA-bd_sf"/>
</dbReference>
<feature type="compositionally biased region" description="Polar residues" evidence="7">
    <location>
        <begin position="321"/>
        <end position="361"/>
    </location>
</feature>
<keyword evidence="2" id="KW-0479">Metal-binding</keyword>
<keyword evidence="4" id="KW-0238">DNA-binding</keyword>
<feature type="compositionally biased region" description="Polar residues" evidence="7">
    <location>
        <begin position="172"/>
        <end position="186"/>
    </location>
</feature>
<feature type="compositionally biased region" description="Low complexity" evidence="7">
    <location>
        <begin position="294"/>
        <end position="314"/>
    </location>
</feature>
<keyword evidence="3" id="KW-0805">Transcription regulation</keyword>
<organism evidence="9 10">
    <name type="scientific">Hypsizygus marmoreus</name>
    <name type="common">White beech mushroom</name>
    <name type="synonym">Agaricus marmoreus</name>
    <dbReference type="NCBI Taxonomy" id="39966"/>
    <lineage>
        <taxon>Eukaryota</taxon>
        <taxon>Fungi</taxon>
        <taxon>Dikarya</taxon>
        <taxon>Basidiomycota</taxon>
        <taxon>Agaricomycotina</taxon>
        <taxon>Agaricomycetes</taxon>
        <taxon>Agaricomycetidae</taxon>
        <taxon>Agaricales</taxon>
        <taxon>Tricholomatineae</taxon>
        <taxon>Lyophyllaceae</taxon>
        <taxon>Hypsizygus</taxon>
    </lineage>
</organism>
<name>A0A369JIM1_HYPMA</name>
<dbReference type="SUPFAM" id="SSF57701">
    <property type="entry name" value="Zn2/Cys6 DNA-binding domain"/>
    <property type="match status" value="1"/>
</dbReference>
<sequence>MLPSHGRPGAGDHNPSADTGNPHSRSASSTFSRAQGTSSSSHLTTNINTTTNPWFLASSNDIASSSGSNKTIHPPAASIAPSSSLMIGPTSTFYDSEDLTQHQGDSHGQYQQWIDAYGGGQQQQQQQTVPHQSQIASLYQQSQQPSYAQDSHQLTPMQNQYQYVQGQYAASSHYGDSTSETTTQPTVAPRGVSSATSASYHQQRVNDPYAAYYSTTNSGTGVNTSDPTTGVTLSYNTTPDPPYQQHPQHQHHRQTQGHGQAQPHPRSQPQSQQQHYASPPIAASYASELLSVSSHSYSNPHSTHSSSLSPASNSWTDEVHSSANLNTNVNTSTYSNPVETNVRVDTSQPSNIKTQATSSNPKHARTHSQAQAQSQPRTSPTTTSPPTAVAKSSTKRKRAKKNPSGAEPHQPLYTFQGGGSESDSDDDETGFSGGHVSMGGGISVGMGGLGVVSGHGGRSGRLPGACTHCKKLKMKCDFPKGDNTCKRCKSGGHVCIVEGRKPRTAPNKREYLLAQIRQKDAIIESLLKQLHNPYIATPMSIASYRMATSPSDQNNRNILAWLDRLQSSVRTAGGKGGPSAFKDLRGTNPADDDDSDVEESHAQRYGLVPPPDDDDATVGGDESAGQANDKLSSLPDSHVPLGLIANLSLSNNKAKHGKKDQKDIIASEENLDDDDVGVANETYFMPGPATDLGIRATLIEQHSPPEILVHGLVAPEDVDKLFEIFYERVNPFISLLDPVLHTPASTFARCPFLFTVICAISSRYYTEKSEIYPIAMHFAKHSAANALIDGWKSVELCQAYILMSIYAVPARRWEEDRSWLYTGLAIRIATDLNLHQVSSTKPQDEKQEREILNRTRVWMICFNLDRSTATQFGKPSTIKEDYIMRNANNWYKKSQYNLSYDIHLCAYSALLRIVAKSHDEIFSDPSAPTGLNKQVDFRSVTMNHDAQLTRYHEEWTKRFAEHSDPNDPGCAFRCCLLPFLVGYSRLVMFSFGFQQAYQRGIEPGDHVYFTKCLDAAKSVIRNMIESLAPSGYMRYAPDGHFIFASFASAFLLKLLRPEFSNLLAKDQETEIFDLIGRLIQTLSSPEIAIDDRHTPKLYARFLAGLLSRHRRDGATVGRLHPQPPPSSHSSSQGFMPQSSGASSTSTFSISQSQGAHDQGQGQGYNTGSFSHAVGTMDTTPIYQPEATFSAGTGAIHFGSDLGLASFGSGGVSDEEMLATMQALKNPAWWQNMMMPGFSWPESHSPSSNGSSPSPYPSHQQQNTPMNMPPFHAGMGVFHAAQVPLH</sequence>
<feature type="compositionally biased region" description="Low complexity" evidence="7">
    <location>
        <begin position="1239"/>
        <end position="1261"/>
    </location>
</feature>
<dbReference type="CDD" id="cd12148">
    <property type="entry name" value="fungal_TF_MHR"/>
    <property type="match status" value="1"/>
</dbReference>
<dbReference type="GO" id="GO:0000981">
    <property type="term" value="F:DNA-binding transcription factor activity, RNA polymerase II-specific"/>
    <property type="evidence" value="ECO:0007669"/>
    <property type="project" value="InterPro"/>
</dbReference>
<dbReference type="OrthoDB" id="39175at2759"/>
<feature type="region of interest" description="Disordered" evidence="7">
    <location>
        <begin position="571"/>
        <end position="635"/>
    </location>
</feature>
<dbReference type="STRING" id="39966.A0A369JIM1"/>
<feature type="region of interest" description="Disordered" evidence="7">
    <location>
        <begin position="1239"/>
        <end position="1272"/>
    </location>
</feature>
<evidence type="ECO:0000256" key="6">
    <source>
        <dbReference type="ARBA" id="ARBA00023242"/>
    </source>
</evidence>
<evidence type="ECO:0000256" key="7">
    <source>
        <dbReference type="SAM" id="MobiDB-lite"/>
    </source>
</evidence>
<evidence type="ECO:0000256" key="3">
    <source>
        <dbReference type="ARBA" id="ARBA00023015"/>
    </source>
</evidence>
<feature type="region of interest" description="Disordered" evidence="7">
    <location>
        <begin position="1"/>
        <end position="108"/>
    </location>
</feature>
<feature type="compositionally biased region" description="Polar residues" evidence="7">
    <location>
        <begin position="226"/>
        <end position="238"/>
    </location>
</feature>
<dbReference type="GO" id="GO:0000976">
    <property type="term" value="F:transcription cis-regulatory region binding"/>
    <property type="evidence" value="ECO:0007669"/>
    <property type="project" value="TreeGrafter"/>
</dbReference>
<comment type="subcellular location">
    <subcellularLocation>
        <location evidence="1">Nucleus</location>
    </subcellularLocation>
</comment>
<dbReference type="Gene3D" id="4.10.240.10">
    <property type="entry name" value="Zn(2)-C6 fungal-type DNA-binding domain"/>
    <property type="match status" value="1"/>
</dbReference>
<evidence type="ECO:0000259" key="8">
    <source>
        <dbReference type="PROSITE" id="PS50048"/>
    </source>
</evidence>
<dbReference type="InParanoid" id="A0A369JIM1"/>
<dbReference type="PROSITE" id="PS50048">
    <property type="entry name" value="ZN2_CY6_FUNGAL_2"/>
    <property type="match status" value="1"/>
</dbReference>
<protein>
    <submittedName>
        <fullName evidence="9">Protein priB</fullName>
    </submittedName>
</protein>
<keyword evidence="5" id="KW-0804">Transcription</keyword>
<dbReference type="SMART" id="SM00066">
    <property type="entry name" value="GAL4"/>
    <property type="match status" value="1"/>
</dbReference>
<dbReference type="EMBL" id="LUEZ02000053">
    <property type="protein sequence ID" value="RDB22039.1"/>
    <property type="molecule type" value="Genomic_DNA"/>
</dbReference>
<dbReference type="GO" id="GO:0006351">
    <property type="term" value="P:DNA-templated transcription"/>
    <property type="evidence" value="ECO:0007669"/>
    <property type="project" value="InterPro"/>
</dbReference>